<protein>
    <submittedName>
        <fullName evidence="3">Addiction module toxin, RelE/StbE family</fullName>
    </submittedName>
</protein>
<dbReference type="OrthoDB" id="9798046at2"/>
<dbReference type="InterPro" id="IPR007712">
    <property type="entry name" value="RelE/ParE_toxin"/>
</dbReference>
<proteinExistence type="inferred from homology"/>
<dbReference type="Gene3D" id="3.30.2310.20">
    <property type="entry name" value="RelE-like"/>
    <property type="match status" value="1"/>
</dbReference>
<name>A0A1G9JJQ6_9BACT</name>
<dbReference type="AlphaFoldDB" id="A0A1G9JJQ6"/>
<gene>
    <name evidence="3" type="ORF">SAMN05660337_2828</name>
</gene>
<evidence type="ECO:0000256" key="1">
    <source>
        <dbReference type="ARBA" id="ARBA00006226"/>
    </source>
</evidence>
<reference evidence="4" key="1">
    <citation type="submission" date="2016-10" db="EMBL/GenBank/DDBJ databases">
        <authorList>
            <person name="Varghese N."/>
            <person name="Submissions S."/>
        </authorList>
    </citation>
    <scope>NUCLEOTIDE SEQUENCE [LARGE SCALE GENOMIC DNA]</scope>
    <source>
        <strain evidence="4">DSM 16995</strain>
    </source>
</reference>
<dbReference type="STRING" id="246191.SAMN05660337_2828"/>
<evidence type="ECO:0000313" key="3">
    <source>
        <dbReference type="EMBL" id="SDL37728.1"/>
    </source>
</evidence>
<dbReference type="Proteomes" id="UP000199053">
    <property type="component" value="Unassembled WGS sequence"/>
</dbReference>
<sequence length="91" mass="10288">MLQIHWKADARKDLLSILGFIGNDNPEAARKLKVDLESRVDGLLEFPKAYKSGRVAGTREMVLSANYIVVYAESSDQIIILRILHSARMYP</sequence>
<accession>A0A1G9JJQ6</accession>
<dbReference type="InterPro" id="IPR035093">
    <property type="entry name" value="RelE/ParE_toxin_dom_sf"/>
</dbReference>
<organism evidence="3 4">
    <name type="scientific">Maridesulfovibrio ferrireducens</name>
    <dbReference type="NCBI Taxonomy" id="246191"/>
    <lineage>
        <taxon>Bacteria</taxon>
        <taxon>Pseudomonadati</taxon>
        <taxon>Thermodesulfobacteriota</taxon>
        <taxon>Desulfovibrionia</taxon>
        <taxon>Desulfovibrionales</taxon>
        <taxon>Desulfovibrionaceae</taxon>
        <taxon>Maridesulfovibrio</taxon>
    </lineage>
</organism>
<comment type="similarity">
    <text evidence="1">Belongs to the RelE toxin family.</text>
</comment>
<dbReference type="Pfam" id="PF05016">
    <property type="entry name" value="ParE_toxin"/>
    <property type="match status" value="1"/>
</dbReference>
<keyword evidence="4" id="KW-1185">Reference proteome</keyword>
<keyword evidence="2" id="KW-1277">Toxin-antitoxin system</keyword>
<dbReference type="RefSeq" id="WP_092162198.1">
    <property type="nucleotide sequence ID" value="NZ_FNGA01000004.1"/>
</dbReference>
<dbReference type="PANTHER" id="PTHR33755">
    <property type="entry name" value="TOXIN PARE1-RELATED"/>
    <property type="match status" value="1"/>
</dbReference>
<dbReference type="EMBL" id="FNGA01000004">
    <property type="protein sequence ID" value="SDL37728.1"/>
    <property type="molecule type" value="Genomic_DNA"/>
</dbReference>
<evidence type="ECO:0000256" key="2">
    <source>
        <dbReference type="ARBA" id="ARBA00022649"/>
    </source>
</evidence>
<dbReference type="NCBIfam" id="TIGR02385">
    <property type="entry name" value="RelE_StbE"/>
    <property type="match status" value="1"/>
</dbReference>
<evidence type="ECO:0000313" key="4">
    <source>
        <dbReference type="Proteomes" id="UP000199053"/>
    </source>
</evidence>
<dbReference type="InterPro" id="IPR051803">
    <property type="entry name" value="TA_system_RelE-like_toxin"/>
</dbReference>